<feature type="transmembrane region" description="Helical" evidence="6">
    <location>
        <begin position="117"/>
        <end position="140"/>
    </location>
</feature>
<dbReference type="InterPro" id="IPR011701">
    <property type="entry name" value="MFS"/>
</dbReference>
<dbReference type="Pfam" id="PF07690">
    <property type="entry name" value="MFS_1"/>
    <property type="match status" value="1"/>
</dbReference>
<feature type="transmembrane region" description="Helical" evidence="6">
    <location>
        <begin position="184"/>
        <end position="203"/>
    </location>
</feature>
<dbReference type="AlphaFoldDB" id="M7MRU5"/>
<proteinExistence type="predicted"/>
<reference evidence="8 9" key="1">
    <citation type="journal article" date="2013" name="Genome Announc.">
        <title>Draft Genome Sequence of Arthrobacter gangotriensis Strain Lz1yT, Isolated from a Penguin Rookery Soil Sample Collected in Antarctica, near the Indian Station Dakshin Gangotri.</title>
        <authorList>
            <person name="Shivaji S."/>
            <person name="Ara S."/>
            <person name="Bandi S."/>
            <person name="Singh A."/>
            <person name="Kumar Pinnaka A."/>
        </authorList>
    </citation>
    <scope>NUCLEOTIDE SEQUENCE [LARGE SCALE GENOMIC DNA]</scope>
    <source>
        <strain evidence="8 9">Lz1y</strain>
    </source>
</reference>
<gene>
    <name evidence="8" type="ORF">ADIAG_01122</name>
</gene>
<evidence type="ECO:0000256" key="4">
    <source>
        <dbReference type="ARBA" id="ARBA00022989"/>
    </source>
</evidence>
<dbReference type="PANTHER" id="PTHR43791:SF36">
    <property type="entry name" value="TRANSPORTER, PUTATIVE (AFU_ORTHOLOGUE AFUA_6G08340)-RELATED"/>
    <property type="match status" value="1"/>
</dbReference>
<evidence type="ECO:0000256" key="5">
    <source>
        <dbReference type="ARBA" id="ARBA00023136"/>
    </source>
</evidence>
<dbReference type="STRING" id="1276920.ADIAG_01122"/>
<keyword evidence="2" id="KW-0813">Transport</keyword>
<organism evidence="8 9">
    <name type="scientific">Paeniglutamicibacter gangotriensis Lz1y</name>
    <dbReference type="NCBI Taxonomy" id="1276920"/>
    <lineage>
        <taxon>Bacteria</taxon>
        <taxon>Bacillati</taxon>
        <taxon>Actinomycetota</taxon>
        <taxon>Actinomycetes</taxon>
        <taxon>Micrococcales</taxon>
        <taxon>Micrococcaceae</taxon>
        <taxon>Paeniglutamicibacter</taxon>
    </lineage>
</organism>
<comment type="caution">
    <text evidence="8">The sequence shown here is derived from an EMBL/GenBank/DDBJ whole genome shotgun (WGS) entry which is preliminary data.</text>
</comment>
<dbReference type="EMBL" id="AOCK01000003">
    <property type="protein sequence ID" value="EMQ99132.1"/>
    <property type="molecule type" value="Genomic_DNA"/>
</dbReference>
<feature type="transmembrane region" description="Helical" evidence="6">
    <location>
        <begin position="408"/>
        <end position="427"/>
    </location>
</feature>
<evidence type="ECO:0000256" key="6">
    <source>
        <dbReference type="SAM" id="Phobius"/>
    </source>
</evidence>
<comment type="subcellular location">
    <subcellularLocation>
        <location evidence="1">Cell membrane</location>
        <topology evidence="1">Multi-pass membrane protein</topology>
    </subcellularLocation>
</comment>
<keyword evidence="5 6" id="KW-0472">Membrane</keyword>
<feature type="transmembrane region" description="Helical" evidence="6">
    <location>
        <begin position="59"/>
        <end position="79"/>
    </location>
</feature>
<sequence length="446" mass="47983">MKALASLKPGNPAYVAAMNKLNFRKLMPLLILAYIISFLDRTNIGMAKDRLEIDLGISAAAYGLGAGLFFLAYAALEIPSNLIMHKVGARFWITRIMITWGVLSACMAFVVNDTSFYIMRVLLGAAEAGLFPGVMLYLTYWFGRDVRARANGYFLIGACIAVVAGGPLGGLLLEMEGIGGWHGWQWMFIIEGIPAVLLAFVVWKHLPNRPQDAKWLTAEQSSELECRLAAEQAESIEASGTHSFFQIFKDRTVMLAIFINLAHQVSLYSVTYFLPSVIAKSNDMAPWLVGSLAAVPWLFGALGALFITPRANTPQKSKNFVIIGLIAMSVGTTIGVLGGSVLSLVGFALAGLFWFVVQPIMFSVPGTRLNGVTLASGLALMNTIGITGGFFGPTIMGAVESRTGSGLGGLWFAIGLLLLAVVAACFLQLDPKKVQTKGDKKNLQDA</sequence>
<feature type="domain" description="Major facilitator superfamily (MFS) profile" evidence="7">
    <location>
        <begin position="26"/>
        <end position="432"/>
    </location>
</feature>
<dbReference type="PANTHER" id="PTHR43791">
    <property type="entry name" value="PERMEASE-RELATED"/>
    <property type="match status" value="1"/>
</dbReference>
<dbReference type="RefSeq" id="WP_007270320.1">
    <property type="nucleotide sequence ID" value="NZ_AOCK01000003.1"/>
</dbReference>
<feature type="transmembrane region" description="Helical" evidence="6">
    <location>
        <begin position="253"/>
        <end position="275"/>
    </location>
</feature>
<dbReference type="SUPFAM" id="SSF103473">
    <property type="entry name" value="MFS general substrate transporter"/>
    <property type="match status" value="1"/>
</dbReference>
<evidence type="ECO:0000313" key="8">
    <source>
        <dbReference type="EMBL" id="EMQ99132.1"/>
    </source>
</evidence>
<dbReference type="Proteomes" id="UP000012015">
    <property type="component" value="Unassembled WGS sequence"/>
</dbReference>
<name>M7MRU5_9MICC</name>
<dbReference type="FunFam" id="1.20.1250.20:FF:000018">
    <property type="entry name" value="MFS transporter permease"/>
    <property type="match status" value="1"/>
</dbReference>
<feature type="transmembrane region" description="Helical" evidence="6">
    <location>
        <begin position="91"/>
        <end position="111"/>
    </location>
</feature>
<feature type="transmembrane region" description="Helical" evidence="6">
    <location>
        <begin position="152"/>
        <end position="172"/>
    </location>
</feature>
<feature type="transmembrane region" description="Helical" evidence="6">
    <location>
        <begin position="320"/>
        <end position="338"/>
    </location>
</feature>
<dbReference type="InterPro" id="IPR036259">
    <property type="entry name" value="MFS_trans_sf"/>
</dbReference>
<dbReference type="eggNOG" id="COG2271">
    <property type="taxonomic scope" value="Bacteria"/>
</dbReference>
<feature type="transmembrane region" description="Helical" evidence="6">
    <location>
        <begin position="287"/>
        <end position="308"/>
    </location>
</feature>
<accession>M7MRU5</accession>
<dbReference type="PATRIC" id="fig|1276920.7.peg.1117"/>
<feature type="transmembrane region" description="Helical" evidence="6">
    <location>
        <begin position="21"/>
        <end position="39"/>
    </location>
</feature>
<keyword evidence="3 6" id="KW-0812">Transmembrane</keyword>
<protein>
    <submittedName>
        <fullName evidence="8">Major facilitator family transporter</fullName>
    </submittedName>
</protein>
<keyword evidence="9" id="KW-1185">Reference proteome</keyword>
<evidence type="ECO:0000256" key="2">
    <source>
        <dbReference type="ARBA" id="ARBA00022448"/>
    </source>
</evidence>
<evidence type="ECO:0000256" key="3">
    <source>
        <dbReference type="ARBA" id="ARBA00022692"/>
    </source>
</evidence>
<keyword evidence="4 6" id="KW-1133">Transmembrane helix</keyword>
<dbReference type="GO" id="GO:0022857">
    <property type="term" value="F:transmembrane transporter activity"/>
    <property type="evidence" value="ECO:0007669"/>
    <property type="project" value="InterPro"/>
</dbReference>
<dbReference type="CDD" id="cd17319">
    <property type="entry name" value="MFS_ExuT_GudP_like"/>
    <property type="match status" value="1"/>
</dbReference>
<dbReference type="PROSITE" id="PS50850">
    <property type="entry name" value="MFS"/>
    <property type="match status" value="1"/>
</dbReference>
<dbReference type="Gene3D" id="1.20.1250.20">
    <property type="entry name" value="MFS general substrate transporter like domains"/>
    <property type="match status" value="2"/>
</dbReference>
<evidence type="ECO:0000259" key="7">
    <source>
        <dbReference type="PROSITE" id="PS50850"/>
    </source>
</evidence>
<evidence type="ECO:0000256" key="1">
    <source>
        <dbReference type="ARBA" id="ARBA00004651"/>
    </source>
</evidence>
<evidence type="ECO:0000313" key="9">
    <source>
        <dbReference type="Proteomes" id="UP000012015"/>
    </source>
</evidence>
<dbReference type="InterPro" id="IPR020846">
    <property type="entry name" value="MFS_dom"/>
</dbReference>
<feature type="transmembrane region" description="Helical" evidence="6">
    <location>
        <begin position="374"/>
        <end position="396"/>
    </location>
</feature>
<dbReference type="GO" id="GO:0005886">
    <property type="term" value="C:plasma membrane"/>
    <property type="evidence" value="ECO:0007669"/>
    <property type="project" value="UniProtKB-SubCell"/>
</dbReference>
<feature type="transmembrane region" description="Helical" evidence="6">
    <location>
        <begin position="344"/>
        <end position="362"/>
    </location>
</feature>